<feature type="coiled-coil region" evidence="17">
    <location>
        <begin position="345"/>
        <end position="393"/>
    </location>
</feature>
<keyword evidence="6" id="KW-0597">Phosphoprotein</keyword>
<dbReference type="SMART" id="SM00387">
    <property type="entry name" value="HATPase_c"/>
    <property type="match status" value="1"/>
</dbReference>
<comment type="function">
    <text evidence="15">Member of the two-component regulatory system DctB/DctD involved in the transport of C4-dicarboxylates. DctB functions as a membrane-associated protein kinase that phosphorylates DctD in response to environmental signals.</text>
</comment>
<dbReference type="Gene3D" id="3.30.450.20">
    <property type="entry name" value="PAS domain"/>
    <property type="match status" value="2"/>
</dbReference>
<gene>
    <name evidence="20" type="ORF">SAMN05444141_109322</name>
</gene>
<proteinExistence type="predicted"/>
<name>A0A1I7DQ32_9HYPH</name>
<comment type="catalytic activity">
    <reaction evidence="1">
        <text>ATP + protein L-histidine = ADP + protein N-phospho-L-histidine.</text>
        <dbReference type="EC" id="2.7.13.3"/>
    </reaction>
</comment>
<dbReference type="InterPro" id="IPR029151">
    <property type="entry name" value="Sensor-like_sf"/>
</dbReference>
<keyword evidence="11" id="KW-0067">ATP-binding</keyword>
<evidence type="ECO:0000256" key="12">
    <source>
        <dbReference type="ARBA" id="ARBA00022989"/>
    </source>
</evidence>
<dbReference type="InterPro" id="IPR017055">
    <property type="entry name" value="Sig_transdc_His_kinase_DctB"/>
</dbReference>
<evidence type="ECO:0000256" key="18">
    <source>
        <dbReference type="SAM" id="Phobius"/>
    </source>
</evidence>
<evidence type="ECO:0000256" key="5">
    <source>
        <dbReference type="ARBA" id="ARBA00022519"/>
    </source>
</evidence>
<dbReference type="GO" id="GO:0005886">
    <property type="term" value="C:plasma membrane"/>
    <property type="evidence" value="ECO:0007669"/>
    <property type="project" value="UniProtKB-SubCell"/>
</dbReference>
<evidence type="ECO:0000256" key="17">
    <source>
        <dbReference type="SAM" id="Coils"/>
    </source>
</evidence>
<dbReference type="Gene3D" id="3.30.565.10">
    <property type="entry name" value="Histidine kinase-like ATPase, C-terminal domain"/>
    <property type="match status" value="1"/>
</dbReference>
<dbReference type="InterPro" id="IPR003661">
    <property type="entry name" value="HisK_dim/P_dom"/>
</dbReference>
<dbReference type="Gene3D" id="1.10.287.130">
    <property type="match status" value="1"/>
</dbReference>
<dbReference type="PANTHER" id="PTHR43065:SF46">
    <property type="entry name" value="C4-DICARBOXYLATE TRANSPORT SENSOR PROTEIN DCTB"/>
    <property type="match status" value="1"/>
</dbReference>
<evidence type="ECO:0000256" key="1">
    <source>
        <dbReference type="ARBA" id="ARBA00000085"/>
    </source>
</evidence>
<evidence type="ECO:0000256" key="3">
    <source>
        <dbReference type="ARBA" id="ARBA00012438"/>
    </source>
</evidence>
<dbReference type="InterPro" id="IPR010916">
    <property type="entry name" value="TonB_box_CS"/>
</dbReference>
<keyword evidence="13" id="KW-0902">Two-component regulatory system</keyword>
<dbReference type="GO" id="GO:0005524">
    <property type="term" value="F:ATP binding"/>
    <property type="evidence" value="ECO:0007669"/>
    <property type="project" value="UniProtKB-KW"/>
</dbReference>
<dbReference type="InterPro" id="IPR004358">
    <property type="entry name" value="Sig_transdc_His_kin-like_C"/>
</dbReference>
<comment type="subcellular location">
    <subcellularLocation>
        <location evidence="2">Cell inner membrane</location>
        <topology evidence="2">Multi-pass membrane protein</topology>
    </subcellularLocation>
</comment>
<keyword evidence="9" id="KW-0547">Nucleotide-binding</keyword>
<evidence type="ECO:0000256" key="8">
    <source>
        <dbReference type="ARBA" id="ARBA00022692"/>
    </source>
</evidence>
<dbReference type="EMBL" id="FPBD01000009">
    <property type="protein sequence ID" value="SFU13810.1"/>
    <property type="molecule type" value="Genomic_DNA"/>
</dbReference>
<keyword evidence="14 18" id="KW-0472">Membrane</keyword>
<evidence type="ECO:0000313" key="20">
    <source>
        <dbReference type="EMBL" id="SFU13810.1"/>
    </source>
</evidence>
<evidence type="ECO:0000256" key="2">
    <source>
        <dbReference type="ARBA" id="ARBA00004429"/>
    </source>
</evidence>
<dbReference type="CDD" id="cd00082">
    <property type="entry name" value="HisKA"/>
    <property type="match status" value="1"/>
</dbReference>
<dbReference type="PRINTS" id="PR00344">
    <property type="entry name" value="BCTRLSENSOR"/>
</dbReference>
<evidence type="ECO:0000256" key="13">
    <source>
        <dbReference type="ARBA" id="ARBA00023012"/>
    </source>
</evidence>
<sequence>MSREALRLVSKLNRTSDVNRTSRSERWQRVSSVALVTFAVFALVVAWVVMQLSGQFYMADLQTRSQETLSVQAAGLEKYLDKYRLLPPLLARRSDIVQILAEDEHERGQNVAKVIAGMSGAQEVWFQKPDGEIVASNLIDNASMAERGMSSYADALKAARQGRLGRQLVLSRNGGPASYVFIAPVRQGEQDYGFIAVRVSLEEVEQNWALSKDRLVAVDQNGIVVATNQSSWRGERLFAQRTTRRGRVSGTQNGVIDQRWYDLDFELVRLSPPFNKTNFQMIEQELPVLNWKVVLFADTSQVRQQSIWAALVALLLCVVSGGLFWMAGERRRRLLERIRQDKVYAARLEERVHERTRELSNMNALLAQEVKEREAAEQELQQAQAGLVQSAKLATLGEMSAAISHEFNQPLGAIRTHSENAQVLIETGKSDRALKSLGKIVAMVERMAAISQILKGFTRKAGRDLVPVKVSAVVGEILMLTGPRCKQMGVRTEVVQEDKSLEVLAGQVRLAQVLMNLMSNALDAMKEQLEPRIRITVSHREQQVVIRFEDNGPGVPEDVVASIFDPFFTTKDVGEGLGLGLSIAYKIIEDLEGQLHYEQSELGGACFVIVLKDVSETSGDPEEEEV</sequence>
<dbReference type="SUPFAM" id="SSF47384">
    <property type="entry name" value="Homodimeric domain of signal transducing histidine kinase"/>
    <property type="match status" value="1"/>
</dbReference>
<dbReference type="InterPro" id="IPR036097">
    <property type="entry name" value="HisK_dim/P_sf"/>
</dbReference>
<dbReference type="InterPro" id="IPR005467">
    <property type="entry name" value="His_kinase_dom"/>
</dbReference>
<evidence type="ECO:0000256" key="10">
    <source>
        <dbReference type="ARBA" id="ARBA00022777"/>
    </source>
</evidence>
<feature type="domain" description="Histidine kinase" evidence="19">
    <location>
        <begin position="402"/>
        <end position="615"/>
    </location>
</feature>
<dbReference type="AlphaFoldDB" id="A0A1I7DQ32"/>
<keyword evidence="10 20" id="KW-0418">Kinase</keyword>
<evidence type="ECO:0000313" key="21">
    <source>
        <dbReference type="Proteomes" id="UP000183371"/>
    </source>
</evidence>
<feature type="transmembrane region" description="Helical" evidence="18">
    <location>
        <begin position="307"/>
        <end position="327"/>
    </location>
</feature>
<evidence type="ECO:0000256" key="6">
    <source>
        <dbReference type="ARBA" id="ARBA00022553"/>
    </source>
</evidence>
<organism evidence="20 21">
    <name type="scientific">Pseudovibrio denitrificans</name>
    <dbReference type="NCBI Taxonomy" id="258256"/>
    <lineage>
        <taxon>Bacteria</taxon>
        <taxon>Pseudomonadati</taxon>
        <taxon>Pseudomonadota</taxon>
        <taxon>Alphaproteobacteria</taxon>
        <taxon>Hyphomicrobiales</taxon>
        <taxon>Stappiaceae</taxon>
        <taxon>Pseudovibrio</taxon>
    </lineage>
</organism>
<evidence type="ECO:0000256" key="15">
    <source>
        <dbReference type="ARBA" id="ARBA00059004"/>
    </source>
</evidence>
<dbReference type="SMART" id="SM00388">
    <property type="entry name" value="HisKA"/>
    <property type="match status" value="1"/>
</dbReference>
<dbReference type="Pfam" id="PF02518">
    <property type="entry name" value="HATPase_c"/>
    <property type="match status" value="1"/>
</dbReference>
<accession>A0A1I7DQ32</accession>
<dbReference type="SUPFAM" id="SSF103190">
    <property type="entry name" value="Sensory domain-like"/>
    <property type="match status" value="1"/>
</dbReference>
<keyword evidence="21" id="KW-1185">Reference proteome</keyword>
<evidence type="ECO:0000256" key="14">
    <source>
        <dbReference type="ARBA" id="ARBA00023136"/>
    </source>
</evidence>
<dbReference type="InterPro" id="IPR003594">
    <property type="entry name" value="HATPase_dom"/>
</dbReference>
<evidence type="ECO:0000256" key="16">
    <source>
        <dbReference type="ARBA" id="ARBA00073143"/>
    </source>
</evidence>
<keyword evidence="7" id="KW-0808">Transferase</keyword>
<dbReference type="PANTHER" id="PTHR43065">
    <property type="entry name" value="SENSOR HISTIDINE KINASE"/>
    <property type="match status" value="1"/>
</dbReference>
<keyword evidence="12 18" id="KW-1133">Transmembrane helix</keyword>
<evidence type="ECO:0000259" key="19">
    <source>
        <dbReference type="PROSITE" id="PS50109"/>
    </source>
</evidence>
<evidence type="ECO:0000256" key="4">
    <source>
        <dbReference type="ARBA" id="ARBA00022475"/>
    </source>
</evidence>
<evidence type="ECO:0000256" key="9">
    <source>
        <dbReference type="ARBA" id="ARBA00022741"/>
    </source>
</evidence>
<dbReference type="InterPro" id="IPR036890">
    <property type="entry name" value="HATPase_C_sf"/>
</dbReference>
<dbReference type="PROSITE" id="PS50109">
    <property type="entry name" value="HIS_KIN"/>
    <property type="match status" value="1"/>
</dbReference>
<keyword evidence="17" id="KW-0175">Coiled coil</keyword>
<keyword evidence="8 18" id="KW-0812">Transmembrane</keyword>
<dbReference type="PIRSF" id="PIRSF036431">
    <property type="entry name" value="STHK_DctB"/>
    <property type="match status" value="1"/>
</dbReference>
<dbReference type="SUPFAM" id="SSF55874">
    <property type="entry name" value="ATPase domain of HSP90 chaperone/DNA topoisomerase II/histidine kinase"/>
    <property type="match status" value="1"/>
</dbReference>
<dbReference type="GO" id="GO:0000155">
    <property type="term" value="F:phosphorelay sensor kinase activity"/>
    <property type="evidence" value="ECO:0007669"/>
    <property type="project" value="InterPro"/>
</dbReference>
<protein>
    <recommendedName>
        <fullName evidence="16">C4-dicarboxylate transport sensor protein DctB</fullName>
        <ecNumber evidence="3">2.7.13.3</ecNumber>
    </recommendedName>
</protein>
<dbReference type="Proteomes" id="UP000183371">
    <property type="component" value="Unassembled WGS sequence"/>
</dbReference>
<reference evidence="21" key="1">
    <citation type="submission" date="2016-10" db="EMBL/GenBank/DDBJ databases">
        <authorList>
            <person name="Varghese N."/>
            <person name="Submissions S."/>
        </authorList>
    </citation>
    <scope>NUCLEOTIDE SEQUENCE [LARGE SCALE GENOMIC DNA]</scope>
    <source>
        <strain evidence="21">DSM 17465</strain>
    </source>
</reference>
<evidence type="ECO:0000256" key="11">
    <source>
        <dbReference type="ARBA" id="ARBA00022840"/>
    </source>
</evidence>
<dbReference type="FunFam" id="1.10.287.130:FF:000049">
    <property type="entry name" value="C4-dicarboxylate transport sensor protein DctB"/>
    <property type="match status" value="1"/>
</dbReference>
<evidence type="ECO:0000256" key="7">
    <source>
        <dbReference type="ARBA" id="ARBA00022679"/>
    </source>
</evidence>
<keyword evidence="5" id="KW-0997">Cell inner membrane</keyword>
<feature type="transmembrane region" description="Helical" evidence="18">
    <location>
        <begin position="30"/>
        <end position="50"/>
    </location>
</feature>
<keyword evidence="4" id="KW-1003">Cell membrane</keyword>
<dbReference type="EC" id="2.7.13.3" evidence="3"/>
<dbReference type="PROSITE" id="PS00430">
    <property type="entry name" value="TONB_DEPENDENT_REC_1"/>
    <property type="match status" value="1"/>
</dbReference>